<protein>
    <recommendedName>
        <fullName evidence="1">SET domain-containing protein</fullName>
    </recommendedName>
</protein>
<organism evidence="2">
    <name type="scientific">Ostreococcus sp. 'lucimarinus'</name>
    <dbReference type="NCBI Taxonomy" id="242159"/>
    <lineage>
        <taxon>Eukaryota</taxon>
        <taxon>Viridiplantae</taxon>
        <taxon>Chlorophyta</taxon>
        <taxon>Mamiellophyceae</taxon>
        <taxon>Mamiellales</taxon>
        <taxon>Bathycoccaceae</taxon>
        <taxon>Ostreococcus</taxon>
    </lineage>
</organism>
<dbReference type="SUPFAM" id="SSF82199">
    <property type="entry name" value="SET domain"/>
    <property type="match status" value="1"/>
</dbReference>
<feature type="domain" description="SET" evidence="1">
    <location>
        <begin position="4"/>
        <end position="386"/>
    </location>
</feature>
<gene>
    <name evidence="2" type="ORF">OLUC0939_LOCUS417</name>
</gene>
<dbReference type="PROSITE" id="PS50280">
    <property type="entry name" value="SET"/>
    <property type="match status" value="1"/>
</dbReference>
<dbReference type="AlphaFoldDB" id="A0A7R9SZ48"/>
<dbReference type="PANTHER" id="PTHR47436:SF1">
    <property type="entry name" value="SET DOMAIN-CONTAINING PROTEIN"/>
    <property type="match status" value="1"/>
</dbReference>
<accession>A0A7R9SZ48</accession>
<name>A0A7R9SZ48_9CHLO</name>
<dbReference type="InterPro" id="IPR001214">
    <property type="entry name" value="SET_dom"/>
</dbReference>
<evidence type="ECO:0000259" key="1">
    <source>
        <dbReference type="PROSITE" id="PS50280"/>
    </source>
</evidence>
<reference evidence="2" key="1">
    <citation type="submission" date="2021-01" db="EMBL/GenBank/DDBJ databases">
        <authorList>
            <person name="Corre E."/>
            <person name="Pelletier E."/>
            <person name="Niang G."/>
            <person name="Scheremetjew M."/>
            <person name="Finn R."/>
            <person name="Kale V."/>
            <person name="Holt S."/>
            <person name="Cochrane G."/>
            <person name="Meng A."/>
            <person name="Brown T."/>
            <person name="Cohen L."/>
        </authorList>
    </citation>
    <scope>NUCLEOTIDE SEQUENCE</scope>
    <source>
        <strain evidence="2">Clade-A-BCC118000</strain>
    </source>
</reference>
<dbReference type="InterPro" id="IPR046341">
    <property type="entry name" value="SET_dom_sf"/>
</dbReference>
<dbReference type="EMBL" id="HBDX01000459">
    <property type="protein sequence ID" value="CAD8219698.1"/>
    <property type="molecule type" value="Transcribed_RNA"/>
</dbReference>
<dbReference type="PANTHER" id="PTHR47436">
    <property type="entry name" value="HISTONE-LYSINE N-METHYLTRANSFERASE ATXR2"/>
    <property type="match status" value="1"/>
</dbReference>
<dbReference type="CDD" id="cd20071">
    <property type="entry name" value="SET_SMYD"/>
    <property type="match status" value="1"/>
</dbReference>
<dbReference type="GO" id="GO:0008168">
    <property type="term" value="F:methyltransferase activity"/>
    <property type="evidence" value="ECO:0007669"/>
    <property type="project" value="InterPro"/>
</dbReference>
<sequence length="425" mass="46965">MTACDVAVARARERRGGGRGVFATRAFERGECVMIERALVGAQHEENVKHARACENCHRYVGTVSSAVGRRLLEKYANAAPPKPTTREDLVKLASGEATLPGADAFDGPREVGCLGACARNVYCSEACASEAWRERESLMCPGEKGMATNKRALDEFYAHARETNDIFILAAKAVATMCARASRASARDRDDGSSGKEIERDASAAEDFARLPFAVVANAPWWESVATPHDCEDERAEMEFRTTLRTLAQDSLDLLRSAWGETANAWPRFFTLETYGRLIGAFELNNLELVVESPVENYFLAIDAAPDGEEKRAAMRVTQPLLDALDTEYDIPLLGSALFSVQSGFNHDCDPNCEPMKGEEDIDGACVIIARRDIAAGEELTISYVSDEASKSRDERNDELCDYGFVCRCERCENELREQRSRKR</sequence>
<dbReference type="SMART" id="SM00317">
    <property type="entry name" value="SET"/>
    <property type="match status" value="1"/>
</dbReference>
<dbReference type="Gene3D" id="2.170.270.10">
    <property type="entry name" value="SET domain"/>
    <property type="match status" value="1"/>
</dbReference>
<dbReference type="Pfam" id="PF00856">
    <property type="entry name" value="SET"/>
    <property type="match status" value="1"/>
</dbReference>
<evidence type="ECO:0000313" key="2">
    <source>
        <dbReference type="EMBL" id="CAD8219698.1"/>
    </source>
</evidence>
<proteinExistence type="predicted"/>
<dbReference type="InterPro" id="IPR044237">
    <property type="entry name" value="ATXR2-like"/>
</dbReference>